<dbReference type="AlphaFoldDB" id="A0A951PHG9"/>
<reference evidence="1" key="2">
    <citation type="journal article" date="2022" name="Microbiol. Resour. Announc.">
        <title>Metagenome Sequencing to Explore Phylogenomics of Terrestrial Cyanobacteria.</title>
        <authorList>
            <person name="Ward R.D."/>
            <person name="Stajich J.E."/>
            <person name="Johansen J.R."/>
            <person name="Huntemann M."/>
            <person name="Clum A."/>
            <person name="Foster B."/>
            <person name="Foster B."/>
            <person name="Roux S."/>
            <person name="Palaniappan K."/>
            <person name="Varghese N."/>
            <person name="Mukherjee S."/>
            <person name="Reddy T.B.K."/>
            <person name="Daum C."/>
            <person name="Copeland A."/>
            <person name="Chen I.A."/>
            <person name="Ivanova N.N."/>
            <person name="Kyrpides N.C."/>
            <person name="Shapiro N."/>
            <person name="Eloe-Fadrosh E.A."/>
            <person name="Pietrasiak N."/>
        </authorList>
    </citation>
    <scope>NUCLEOTIDE SEQUENCE</scope>
    <source>
        <strain evidence="1">GSE-TBD4-15B</strain>
    </source>
</reference>
<evidence type="ECO:0000313" key="1">
    <source>
        <dbReference type="EMBL" id="MBW4468654.1"/>
    </source>
</evidence>
<organism evidence="1 2">
    <name type="scientific">Pegethrix bostrychoides GSE-TBD4-15B</name>
    <dbReference type="NCBI Taxonomy" id="2839662"/>
    <lineage>
        <taxon>Bacteria</taxon>
        <taxon>Bacillati</taxon>
        <taxon>Cyanobacteriota</taxon>
        <taxon>Cyanophyceae</taxon>
        <taxon>Oculatellales</taxon>
        <taxon>Oculatellaceae</taxon>
        <taxon>Pegethrix</taxon>
    </lineage>
</organism>
<sequence>MISKKLLMFGVLLLSASGLGGVAWAEISRDRSQTSNHQPDYQPDPASRLSSLILPLPPLVVPDLLLPPYDFPSFSSERLDQELQLYLKYLRTQGKPDILVMGSSRSLQGIDPAALEEALAAQGHPGLRVYNFGINGATAQVMNLLVQHILTPEQLPKLIIWGDGSRAFNNGRPDRTYDQILSSPGYHRVAAGEQPIPARTFAWEIPTFVSTSNKALSSAARSTQAAHPVNSDLTVQGFEKITEEYDPNRYYQRFPYVPGQFDADYRAFNLRGEQAEATTELARFARAEGITLVVVNLPLSRDYLDAVRRDYERQFQQHMWQLARQEQFMFRNLSQQPELMNNSYFADPSHINYKGARAIAFQLAADSTIPWRVARPVSNSTAGAVD</sequence>
<dbReference type="Gene3D" id="3.40.50.1110">
    <property type="entry name" value="SGNH hydrolase"/>
    <property type="match status" value="1"/>
</dbReference>
<evidence type="ECO:0008006" key="3">
    <source>
        <dbReference type="Google" id="ProtNLM"/>
    </source>
</evidence>
<dbReference type="Proteomes" id="UP000707356">
    <property type="component" value="Unassembled WGS sequence"/>
</dbReference>
<dbReference type="SUPFAM" id="SSF52266">
    <property type="entry name" value="SGNH hydrolase"/>
    <property type="match status" value="1"/>
</dbReference>
<protein>
    <recommendedName>
        <fullName evidence="3">DUF1574 domain-containing protein</fullName>
    </recommendedName>
</protein>
<reference evidence="1" key="1">
    <citation type="submission" date="2021-05" db="EMBL/GenBank/DDBJ databases">
        <authorList>
            <person name="Pietrasiak N."/>
            <person name="Ward R."/>
            <person name="Stajich J.E."/>
            <person name="Kurbessoian T."/>
        </authorList>
    </citation>
    <scope>NUCLEOTIDE SEQUENCE</scope>
    <source>
        <strain evidence="1">GSE-TBD4-15B</strain>
    </source>
</reference>
<name>A0A951PHG9_9CYAN</name>
<proteinExistence type="predicted"/>
<gene>
    <name evidence="1" type="ORF">KME07_24785</name>
</gene>
<dbReference type="InterPro" id="IPR036514">
    <property type="entry name" value="SGNH_hydro_sf"/>
</dbReference>
<accession>A0A951PHG9</accession>
<comment type="caution">
    <text evidence="1">The sequence shown here is derived from an EMBL/GenBank/DDBJ whole genome shotgun (WGS) entry which is preliminary data.</text>
</comment>
<evidence type="ECO:0000313" key="2">
    <source>
        <dbReference type="Proteomes" id="UP000707356"/>
    </source>
</evidence>
<dbReference type="EMBL" id="JAHHHV010000091">
    <property type="protein sequence ID" value="MBW4468654.1"/>
    <property type="molecule type" value="Genomic_DNA"/>
</dbReference>